<reference evidence="4 5" key="1">
    <citation type="submission" date="2015-12" db="EMBL/GenBank/DDBJ databases">
        <title>Serinicoccus chungangenesis strain CD08_5 genome sequencing and assembly.</title>
        <authorList>
            <person name="Chander A.M."/>
            <person name="Kaur G."/>
            <person name="Nair G.R."/>
            <person name="Dhawan D.K."/>
            <person name="Kochhar R.K."/>
            <person name="Mayilraj S."/>
            <person name="Bhadada S.K."/>
        </authorList>
    </citation>
    <scope>NUCLEOTIDE SEQUENCE [LARGE SCALE GENOMIC DNA]</scope>
    <source>
        <strain evidence="4 5">CD08_5</strain>
    </source>
</reference>
<dbReference type="Gene3D" id="3.90.550.10">
    <property type="entry name" value="Spore Coat Polysaccharide Biosynthesis Protein SpsA, Chain A"/>
    <property type="match status" value="1"/>
</dbReference>
<feature type="domain" description="MobA-like NTP transferase" evidence="3">
    <location>
        <begin position="36"/>
        <end position="210"/>
    </location>
</feature>
<proteinExistence type="predicted"/>
<dbReference type="EMBL" id="LQBL01000033">
    <property type="protein sequence ID" value="KUG51097.1"/>
    <property type="molecule type" value="Genomic_DNA"/>
</dbReference>
<dbReference type="Proteomes" id="UP000054837">
    <property type="component" value="Unassembled WGS sequence"/>
</dbReference>
<keyword evidence="1" id="KW-0808">Transferase</keyword>
<evidence type="ECO:0000313" key="5">
    <source>
        <dbReference type="Proteomes" id="UP000054837"/>
    </source>
</evidence>
<dbReference type="InterPro" id="IPR025877">
    <property type="entry name" value="MobA-like_NTP_Trfase"/>
</dbReference>
<dbReference type="RefSeq" id="WP_058892642.1">
    <property type="nucleotide sequence ID" value="NZ_LQBL01000033.1"/>
</dbReference>
<feature type="region of interest" description="Disordered" evidence="2">
    <location>
        <begin position="1"/>
        <end position="28"/>
    </location>
</feature>
<name>A0A0W8I0F2_9MICO</name>
<evidence type="ECO:0000256" key="1">
    <source>
        <dbReference type="ARBA" id="ARBA00022679"/>
    </source>
</evidence>
<evidence type="ECO:0000256" key="2">
    <source>
        <dbReference type="SAM" id="MobiDB-lite"/>
    </source>
</evidence>
<evidence type="ECO:0000259" key="3">
    <source>
        <dbReference type="Pfam" id="PF12804"/>
    </source>
</evidence>
<comment type="caution">
    <text evidence="4">The sequence shown here is derived from an EMBL/GenBank/DDBJ whole genome shotgun (WGS) entry which is preliminary data.</text>
</comment>
<dbReference type="STRING" id="767452.AVL62_12675"/>
<gene>
    <name evidence="4" type="ORF">AVL62_12675</name>
</gene>
<accession>A0A0W8I0F2</accession>
<dbReference type="PANTHER" id="PTHR19136">
    <property type="entry name" value="MOLYBDENUM COFACTOR GUANYLYLTRANSFERASE"/>
    <property type="match status" value="1"/>
</dbReference>
<dbReference type="SUPFAM" id="SSF53448">
    <property type="entry name" value="Nucleotide-diphospho-sugar transferases"/>
    <property type="match status" value="1"/>
</dbReference>
<dbReference type="AlphaFoldDB" id="A0A0W8I0F2"/>
<dbReference type="InterPro" id="IPR029044">
    <property type="entry name" value="Nucleotide-diphossugar_trans"/>
</dbReference>
<dbReference type="GO" id="GO:0016779">
    <property type="term" value="F:nucleotidyltransferase activity"/>
    <property type="evidence" value="ECO:0007669"/>
    <property type="project" value="TreeGrafter"/>
</dbReference>
<sequence length="238" mass="24188">MTDVEPGDERGGRDPEGGPGHGAHGVGGELPAVDLVVLAGGRGERLGGADKAALVVDGRTLLERVLDVDLGGRVVVVGDTPVPDGVHRTLEDPPGGGPVAGIAAGLDLLDGVGSAVPEAPAAGRGGAATPDPAPAAWVAVCAVDQPAATVGLGLLRDALPGADPSVDAVGPVDGQGRRQWLLAVYRQTALRSALQRVGQPRHAAMRTLVADLSWHDVVVGPEHLGDIDTWEDLRRWDP</sequence>
<dbReference type="PANTHER" id="PTHR19136:SF81">
    <property type="entry name" value="MOLYBDENUM COFACTOR GUANYLYLTRANSFERASE"/>
    <property type="match status" value="1"/>
</dbReference>
<protein>
    <recommendedName>
        <fullName evidence="3">MobA-like NTP transferase domain-containing protein</fullName>
    </recommendedName>
</protein>
<keyword evidence="5" id="KW-1185">Reference proteome</keyword>
<dbReference type="OrthoDB" id="4408226at2"/>
<feature type="compositionally biased region" description="Basic and acidic residues" evidence="2">
    <location>
        <begin position="7"/>
        <end position="16"/>
    </location>
</feature>
<feature type="compositionally biased region" description="Gly residues" evidence="2">
    <location>
        <begin position="17"/>
        <end position="28"/>
    </location>
</feature>
<organism evidence="4 5">
    <name type="scientific">Serinicoccus chungangensis</name>
    <dbReference type="NCBI Taxonomy" id="767452"/>
    <lineage>
        <taxon>Bacteria</taxon>
        <taxon>Bacillati</taxon>
        <taxon>Actinomycetota</taxon>
        <taxon>Actinomycetes</taxon>
        <taxon>Micrococcales</taxon>
        <taxon>Ornithinimicrobiaceae</taxon>
        <taxon>Serinicoccus</taxon>
    </lineage>
</organism>
<evidence type="ECO:0000313" key="4">
    <source>
        <dbReference type="EMBL" id="KUG51097.1"/>
    </source>
</evidence>
<dbReference type="Pfam" id="PF12804">
    <property type="entry name" value="NTP_transf_3"/>
    <property type="match status" value="1"/>
</dbReference>